<evidence type="ECO:0000313" key="3">
    <source>
        <dbReference type="Proteomes" id="UP000593564"/>
    </source>
</evidence>
<sequence>MMKMATDFMELVREKEDREGLLVEENEDFDKREKRDGDDDERERKRERERERERTV</sequence>
<evidence type="ECO:0000313" key="2">
    <source>
        <dbReference type="EMBL" id="KAF5939391.1"/>
    </source>
</evidence>
<proteinExistence type="predicted"/>
<name>A0A7J7GHJ6_CAMSI</name>
<gene>
    <name evidence="2" type="ORF">HYC85_023650</name>
</gene>
<dbReference type="Proteomes" id="UP000593564">
    <property type="component" value="Unassembled WGS sequence"/>
</dbReference>
<accession>A0A7J7GHJ6</accession>
<feature type="compositionally biased region" description="Basic and acidic residues" evidence="1">
    <location>
        <begin position="29"/>
        <end position="56"/>
    </location>
</feature>
<dbReference type="AlphaFoldDB" id="A0A7J7GHJ6"/>
<reference evidence="2 3" key="2">
    <citation type="submission" date="2020-07" db="EMBL/GenBank/DDBJ databases">
        <title>Genome assembly of wild tea tree DASZ reveals pedigree and selection history of tea varieties.</title>
        <authorList>
            <person name="Zhang W."/>
        </authorList>
    </citation>
    <scope>NUCLEOTIDE SEQUENCE [LARGE SCALE GENOMIC DNA]</scope>
    <source>
        <strain evidence="3">cv. G240</strain>
        <tissue evidence="2">Leaf</tissue>
    </source>
</reference>
<comment type="caution">
    <text evidence="2">The sequence shown here is derived from an EMBL/GenBank/DDBJ whole genome shotgun (WGS) entry which is preliminary data.</text>
</comment>
<feature type="region of interest" description="Disordered" evidence="1">
    <location>
        <begin position="1"/>
        <end position="56"/>
    </location>
</feature>
<feature type="compositionally biased region" description="Basic and acidic residues" evidence="1">
    <location>
        <begin position="10"/>
        <end position="21"/>
    </location>
</feature>
<keyword evidence="3" id="KW-1185">Reference proteome</keyword>
<reference evidence="3" key="1">
    <citation type="journal article" date="2020" name="Nat. Commun.">
        <title>Genome assembly of wild tea tree DASZ reveals pedigree and selection history of tea varieties.</title>
        <authorList>
            <person name="Zhang W."/>
            <person name="Zhang Y."/>
            <person name="Qiu H."/>
            <person name="Guo Y."/>
            <person name="Wan H."/>
            <person name="Zhang X."/>
            <person name="Scossa F."/>
            <person name="Alseekh S."/>
            <person name="Zhang Q."/>
            <person name="Wang P."/>
            <person name="Xu L."/>
            <person name="Schmidt M.H."/>
            <person name="Jia X."/>
            <person name="Li D."/>
            <person name="Zhu A."/>
            <person name="Guo F."/>
            <person name="Chen W."/>
            <person name="Ni D."/>
            <person name="Usadel B."/>
            <person name="Fernie A.R."/>
            <person name="Wen W."/>
        </authorList>
    </citation>
    <scope>NUCLEOTIDE SEQUENCE [LARGE SCALE GENOMIC DNA]</scope>
    <source>
        <strain evidence="3">cv. G240</strain>
    </source>
</reference>
<evidence type="ECO:0000256" key="1">
    <source>
        <dbReference type="SAM" id="MobiDB-lite"/>
    </source>
</evidence>
<protein>
    <submittedName>
        <fullName evidence="2">Uncharacterized protein</fullName>
    </submittedName>
</protein>
<dbReference type="EMBL" id="JACBKZ010000011">
    <property type="protein sequence ID" value="KAF5939391.1"/>
    <property type="molecule type" value="Genomic_DNA"/>
</dbReference>
<organism evidence="2 3">
    <name type="scientific">Camellia sinensis</name>
    <name type="common">Tea plant</name>
    <name type="synonym">Thea sinensis</name>
    <dbReference type="NCBI Taxonomy" id="4442"/>
    <lineage>
        <taxon>Eukaryota</taxon>
        <taxon>Viridiplantae</taxon>
        <taxon>Streptophyta</taxon>
        <taxon>Embryophyta</taxon>
        <taxon>Tracheophyta</taxon>
        <taxon>Spermatophyta</taxon>
        <taxon>Magnoliopsida</taxon>
        <taxon>eudicotyledons</taxon>
        <taxon>Gunneridae</taxon>
        <taxon>Pentapetalae</taxon>
        <taxon>asterids</taxon>
        <taxon>Ericales</taxon>
        <taxon>Theaceae</taxon>
        <taxon>Camellia</taxon>
    </lineage>
</organism>